<dbReference type="OrthoDB" id="5862553at2759"/>
<name>A0A2A6CLR2_PRIPA</name>
<sequence>MDRQIEFAVHQNSQKDKFLFEFFANFEASNIVFLVLFKSPKEIGAYKHLLLAFALNDIHYPLIHLLTLPLRFGNFHVICSDKDAFVIFSYGILKSRVSICLFACSFSQTMPLLALLFIYRLIATKWPQSITFFSGRNCCILICAIETVEYVQPFLDEEFPEEEVELIGALFYVGFLTCESKCNGDSTSEC</sequence>
<proteinExistence type="predicted"/>
<dbReference type="PANTHER" id="PTHR22943">
    <property type="entry name" value="7-TRANSMEMBRANE DOMAIN RECEPTOR C.ELEGANS"/>
    <property type="match status" value="1"/>
</dbReference>
<dbReference type="EnsemblMetazoa" id="PPA41685.1">
    <property type="protein sequence ID" value="PPA41685.1"/>
    <property type="gene ID" value="WBGene00280054"/>
</dbReference>
<dbReference type="Proteomes" id="UP000005239">
    <property type="component" value="Unassembled WGS sequence"/>
</dbReference>
<dbReference type="Pfam" id="PF10326">
    <property type="entry name" value="7TM_GPCR_Str"/>
    <property type="match status" value="1"/>
</dbReference>
<dbReference type="InterPro" id="IPR019428">
    <property type="entry name" value="7TM_GPCR_serpentine_rcpt_Str"/>
</dbReference>
<accession>A0A8R1Z381</accession>
<dbReference type="SUPFAM" id="SSF81321">
    <property type="entry name" value="Family A G protein-coupled receptor-like"/>
    <property type="match status" value="1"/>
</dbReference>
<keyword evidence="2" id="KW-1185">Reference proteome</keyword>
<dbReference type="AlphaFoldDB" id="A0A2A6CLR2"/>
<protein>
    <submittedName>
        <fullName evidence="1">G protein-coupled receptor</fullName>
    </submittedName>
</protein>
<dbReference type="PANTHER" id="PTHR22943:SF248">
    <property type="entry name" value="SEVEN TM RECEPTOR"/>
    <property type="match status" value="1"/>
</dbReference>
<accession>A0A2A6CLR2</accession>
<evidence type="ECO:0000313" key="2">
    <source>
        <dbReference type="Proteomes" id="UP000005239"/>
    </source>
</evidence>
<reference evidence="2" key="1">
    <citation type="journal article" date="2008" name="Nat. Genet.">
        <title>The Pristionchus pacificus genome provides a unique perspective on nematode lifestyle and parasitism.</title>
        <authorList>
            <person name="Dieterich C."/>
            <person name="Clifton S.W."/>
            <person name="Schuster L.N."/>
            <person name="Chinwalla A."/>
            <person name="Delehaunty K."/>
            <person name="Dinkelacker I."/>
            <person name="Fulton L."/>
            <person name="Fulton R."/>
            <person name="Godfrey J."/>
            <person name="Minx P."/>
            <person name="Mitreva M."/>
            <person name="Roeseler W."/>
            <person name="Tian H."/>
            <person name="Witte H."/>
            <person name="Yang S.P."/>
            <person name="Wilson R.K."/>
            <person name="Sommer R.J."/>
        </authorList>
    </citation>
    <scope>NUCLEOTIDE SEQUENCE [LARGE SCALE GENOMIC DNA]</scope>
    <source>
        <strain evidence="2">PS312</strain>
    </source>
</reference>
<organism evidence="1 2">
    <name type="scientific">Pristionchus pacificus</name>
    <name type="common">Parasitic nematode worm</name>
    <dbReference type="NCBI Taxonomy" id="54126"/>
    <lineage>
        <taxon>Eukaryota</taxon>
        <taxon>Metazoa</taxon>
        <taxon>Ecdysozoa</taxon>
        <taxon>Nematoda</taxon>
        <taxon>Chromadorea</taxon>
        <taxon>Rhabditida</taxon>
        <taxon>Rhabditina</taxon>
        <taxon>Diplogasteromorpha</taxon>
        <taxon>Diplogasteroidea</taxon>
        <taxon>Neodiplogasteridae</taxon>
        <taxon>Pristionchus</taxon>
    </lineage>
</organism>
<gene>
    <name evidence="1" type="primary">WBGene00280054</name>
</gene>
<reference evidence="1" key="2">
    <citation type="submission" date="2022-06" db="UniProtKB">
        <authorList>
            <consortium name="EnsemblMetazoa"/>
        </authorList>
    </citation>
    <scope>IDENTIFICATION</scope>
    <source>
        <strain evidence="1">PS312</strain>
    </source>
</reference>
<evidence type="ECO:0000313" key="1">
    <source>
        <dbReference type="EnsemblMetazoa" id="PPA41685.1"/>
    </source>
</evidence>